<dbReference type="InParanoid" id="A0A2I4AL58"/>
<dbReference type="PANTHER" id="PTHR47331">
    <property type="entry name" value="PHD-TYPE DOMAIN-CONTAINING PROTEIN"/>
    <property type="match status" value="1"/>
</dbReference>
<dbReference type="PANTHER" id="PTHR47331:SF3">
    <property type="match status" value="1"/>
</dbReference>
<dbReference type="AlphaFoldDB" id="A0A2I4AL58"/>
<dbReference type="KEGG" id="alim:106512047"/>
<dbReference type="OrthoDB" id="8046937at2759"/>
<dbReference type="Proteomes" id="UP000192220">
    <property type="component" value="Unplaced"/>
</dbReference>
<evidence type="ECO:0000313" key="4">
    <source>
        <dbReference type="RefSeq" id="XP_013856201.1"/>
    </source>
</evidence>
<dbReference type="RefSeq" id="XP_013856201.1">
    <property type="nucleotide sequence ID" value="XM_014000747.1"/>
</dbReference>
<keyword evidence="1" id="KW-0863">Zinc-finger</keyword>
<sequence length="506" mass="57642">MQKQNEITSMLVQQQLTATLPQHEIPVFDGNPLQCMSFLRAFEHCVEEKTNNYQDCLYLLEQHTKGQPRELVRSCTHMAPQQGYQRAKQLIMEHFGNEYQIASAYMDKVFAWPVIKSEDVDALQEFALFLRACCNAMSEIQYMEELNIPSHMREIIMKWPYKLRERWRLTACELQERRGFRATFEDMVNFLERQIKILSHPLFGDISDNKPNPVMRRTHKNRTTLKVNTKGSSFVTSISAPENPISVPTIHKQTTAANLLLETCLYCEESHLISKCPKLQRISHKEKMEFLKGKGACFGCLKVGHMSKECRNRLTCDKCHLKHPTLLHINNKEPSISSAFVTHQASVCTGAGDHDCTLSIVPVKIKSKKGNKVLQTYAFLDPGSTATFITSTLMTQPNLQGTKTNILLRTMGQEKLVPSHCVTGLEISELGENNFMDLPEVYTQENIPVSKTNIPHQQDIENLEYLKSIKIPELDADVGLLIGMNAPKLMEPWEIINSKGDGPYMP</sequence>
<gene>
    <name evidence="4" type="primary">LOC106512047</name>
</gene>
<keyword evidence="1" id="KW-0479">Metal-binding</keyword>
<keyword evidence="1" id="KW-0862">Zinc</keyword>
<protein>
    <submittedName>
        <fullName evidence="4">Uncharacterized protein LOC106512047</fullName>
    </submittedName>
</protein>
<dbReference type="STRING" id="52670.A0A2I4AL58"/>
<proteinExistence type="predicted"/>
<evidence type="ECO:0000259" key="2">
    <source>
        <dbReference type="PROSITE" id="PS50158"/>
    </source>
</evidence>
<name>A0A2I4AL58_AUSLI</name>
<dbReference type="PROSITE" id="PS50158">
    <property type="entry name" value="ZF_CCHC"/>
    <property type="match status" value="1"/>
</dbReference>
<accession>A0A2I4AL58</accession>
<feature type="domain" description="CCHC-type" evidence="2">
    <location>
        <begin position="297"/>
        <end position="312"/>
    </location>
</feature>
<evidence type="ECO:0000313" key="3">
    <source>
        <dbReference type="Proteomes" id="UP000192220"/>
    </source>
</evidence>
<dbReference type="SMART" id="SM00343">
    <property type="entry name" value="ZnF_C2HC"/>
    <property type="match status" value="2"/>
</dbReference>
<dbReference type="GO" id="GO:0008270">
    <property type="term" value="F:zinc ion binding"/>
    <property type="evidence" value="ECO:0007669"/>
    <property type="project" value="UniProtKB-KW"/>
</dbReference>
<dbReference type="InterPro" id="IPR001878">
    <property type="entry name" value="Znf_CCHC"/>
</dbReference>
<organism evidence="3 4">
    <name type="scientific">Austrofundulus limnaeus</name>
    <name type="common">Annual killifish</name>
    <dbReference type="NCBI Taxonomy" id="52670"/>
    <lineage>
        <taxon>Eukaryota</taxon>
        <taxon>Metazoa</taxon>
        <taxon>Chordata</taxon>
        <taxon>Craniata</taxon>
        <taxon>Vertebrata</taxon>
        <taxon>Euteleostomi</taxon>
        <taxon>Actinopterygii</taxon>
        <taxon>Neopterygii</taxon>
        <taxon>Teleostei</taxon>
        <taxon>Neoteleostei</taxon>
        <taxon>Acanthomorphata</taxon>
        <taxon>Ovalentaria</taxon>
        <taxon>Atherinomorphae</taxon>
        <taxon>Cyprinodontiformes</taxon>
        <taxon>Rivulidae</taxon>
        <taxon>Austrofundulus</taxon>
    </lineage>
</organism>
<reference evidence="4" key="1">
    <citation type="submission" date="2025-08" db="UniProtKB">
        <authorList>
            <consortium name="RefSeq"/>
        </authorList>
    </citation>
    <scope>IDENTIFICATION</scope>
</reference>
<keyword evidence="3" id="KW-1185">Reference proteome</keyword>
<dbReference type="GO" id="GO:0003676">
    <property type="term" value="F:nucleic acid binding"/>
    <property type="evidence" value="ECO:0007669"/>
    <property type="project" value="InterPro"/>
</dbReference>
<dbReference type="GeneID" id="106512047"/>
<evidence type="ECO:0000256" key="1">
    <source>
        <dbReference type="PROSITE-ProRule" id="PRU00047"/>
    </source>
</evidence>